<comment type="caution">
    <text evidence="6">The sequence shown here is derived from an EMBL/GenBank/DDBJ whole genome shotgun (WGS) entry which is preliminary data.</text>
</comment>
<dbReference type="InterPro" id="IPR041591">
    <property type="entry name" value="OCRE"/>
</dbReference>
<proteinExistence type="predicted"/>
<dbReference type="EMBL" id="JXTB01000040">
    <property type="protein sequence ID" value="PON72241.1"/>
    <property type="molecule type" value="Genomic_DNA"/>
</dbReference>
<dbReference type="STRING" id="3476.A0A2P5DG29"/>
<comment type="subcellular location">
    <subcellularLocation>
        <location evidence="1">Nucleus</location>
    </subcellularLocation>
</comment>
<protein>
    <submittedName>
        <fullName evidence="6">G-patch domain containing protein</fullName>
    </submittedName>
</protein>
<evidence type="ECO:0000256" key="4">
    <source>
        <dbReference type="SAM" id="MobiDB-lite"/>
    </source>
</evidence>
<dbReference type="OrthoDB" id="4822at2759"/>
<evidence type="ECO:0000256" key="2">
    <source>
        <dbReference type="ARBA" id="ARBA00022884"/>
    </source>
</evidence>
<keyword evidence="2" id="KW-0694">RNA-binding</keyword>
<evidence type="ECO:0000313" key="6">
    <source>
        <dbReference type="EMBL" id="PON72241.1"/>
    </source>
</evidence>
<keyword evidence="7" id="KW-1185">Reference proteome</keyword>
<dbReference type="Proteomes" id="UP000237105">
    <property type="component" value="Unassembled WGS sequence"/>
</dbReference>
<dbReference type="Pfam" id="PF17780">
    <property type="entry name" value="OCRE"/>
    <property type="match status" value="1"/>
</dbReference>
<dbReference type="AlphaFoldDB" id="A0A2P5DG29"/>
<evidence type="ECO:0000256" key="3">
    <source>
        <dbReference type="ARBA" id="ARBA00023242"/>
    </source>
</evidence>
<evidence type="ECO:0000313" key="7">
    <source>
        <dbReference type="Proteomes" id="UP000237105"/>
    </source>
</evidence>
<feature type="domain" description="G-patch" evidence="5">
    <location>
        <begin position="429"/>
        <end position="475"/>
    </location>
</feature>
<dbReference type="PANTHER" id="PTHR13948">
    <property type="entry name" value="RNA-BINDING PROTEIN"/>
    <property type="match status" value="1"/>
</dbReference>
<dbReference type="GO" id="GO:0005634">
    <property type="term" value="C:nucleus"/>
    <property type="evidence" value="ECO:0007669"/>
    <property type="project" value="UniProtKB-SubCell"/>
</dbReference>
<organism evidence="6 7">
    <name type="scientific">Parasponia andersonii</name>
    <name type="common">Sponia andersonii</name>
    <dbReference type="NCBI Taxonomy" id="3476"/>
    <lineage>
        <taxon>Eukaryota</taxon>
        <taxon>Viridiplantae</taxon>
        <taxon>Streptophyta</taxon>
        <taxon>Embryophyta</taxon>
        <taxon>Tracheophyta</taxon>
        <taxon>Spermatophyta</taxon>
        <taxon>Magnoliopsida</taxon>
        <taxon>eudicotyledons</taxon>
        <taxon>Gunneridae</taxon>
        <taxon>Pentapetalae</taxon>
        <taxon>rosids</taxon>
        <taxon>fabids</taxon>
        <taxon>Rosales</taxon>
        <taxon>Cannabaceae</taxon>
        <taxon>Parasponia</taxon>
    </lineage>
</organism>
<sequence>MADSTDSDSQNNDSLFVWDENSQLYFHASSGFYHDPNAGWYYSTKDALYYKFENGNYVLLHSSDTNDKSEMCQNEIAVDENSVQDEACMKHVCNDDNENSSFLHGDDSNPGNTDCGSSHSPENPPPPSEWLEDTLIDLYLSGYSNKAINTGDDHVETPLEMEEGDNIEFQTDANDDTYELEEGEWIPDNDYDMTQSSANISDEGFSRDEENWRAQYGQVIQSSEEPISEVPFVDLWDWSMVKGTRKDGKGEISRLVGQLMKRSAKLHPSVPSGGGLLKTAPICEVHLDLVRVTTGQVYKLQNPGAKFLASLSAYDSSNPTKDWGFPEFSFQEQSLPLSKSKGKTEIKTADGVLVGKDLPPLPDQLLSLEKSRSYVYRDRAAERRALHGEFGVGPGQKNFMVGHNDLPSSPVSGSTEEAAAEALNMSFGAGSYARKILKSMGWKEGEALGKTMKGLVEPIQAEGNIGNAGLGYPRGRPKH</sequence>
<evidence type="ECO:0000259" key="5">
    <source>
        <dbReference type="PROSITE" id="PS50174"/>
    </source>
</evidence>
<accession>A0A2P5DG29</accession>
<dbReference type="InterPro" id="IPR000467">
    <property type="entry name" value="G_patch_dom"/>
</dbReference>
<dbReference type="GO" id="GO:0003723">
    <property type="term" value="F:RNA binding"/>
    <property type="evidence" value="ECO:0007669"/>
    <property type="project" value="UniProtKB-KW"/>
</dbReference>
<dbReference type="PROSITE" id="PS50174">
    <property type="entry name" value="G_PATCH"/>
    <property type="match status" value="1"/>
</dbReference>
<feature type="region of interest" description="Disordered" evidence="4">
    <location>
        <begin position="99"/>
        <end position="130"/>
    </location>
</feature>
<dbReference type="PANTHER" id="PTHR13948:SF38">
    <property type="entry name" value="D111_G-PATCH DOMAIN-CONTAINING PROTEIN"/>
    <property type="match status" value="1"/>
</dbReference>
<reference evidence="7" key="1">
    <citation type="submission" date="2016-06" db="EMBL/GenBank/DDBJ databases">
        <title>Parallel loss of symbiosis genes in relatives of nitrogen-fixing non-legume Parasponia.</title>
        <authorList>
            <person name="Van Velzen R."/>
            <person name="Holmer R."/>
            <person name="Bu F."/>
            <person name="Rutten L."/>
            <person name="Van Zeijl A."/>
            <person name="Liu W."/>
            <person name="Santuari L."/>
            <person name="Cao Q."/>
            <person name="Sharma T."/>
            <person name="Shen D."/>
            <person name="Roswanjaya Y."/>
            <person name="Wardhani T."/>
            <person name="Kalhor M.S."/>
            <person name="Jansen J."/>
            <person name="Van den Hoogen J."/>
            <person name="Gungor B."/>
            <person name="Hartog M."/>
            <person name="Hontelez J."/>
            <person name="Verver J."/>
            <person name="Yang W.-C."/>
            <person name="Schijlen E."/>
            <person name="Repin R."/>
            <person name="Schilthuizen M."/>
            <person name="Schranz E."/>
            <person name="Heidstra R."/>
            <person name="Miyata K."/>
            <person name="Fedorova E."/>
            <person name="Kohlen W."/>
            <person name="Bisseling T."/>
            <person name="Smit S."/>
            <person name="Geurts R."/>
        </authorList>
    </citation>
    <scope>NUCLEOTIDE SEQUENCE [LARGE SCALE GENOMIC DNA]</scope>
    <source>
        <strain evidence="7">cv. WU1-14</strain>
    </source>
</reference>
<evidence type="ECO:0000256" key="1">
    <source>
        <dbReference type="ARBA" id="ARBA00004123"/>
    </source>
</evidence>
<keyword evidence="3" id="KW-0539">Nucleus</keyword>
<dbReference type="CDD" id="cd16074">
    <property type="entry name" value="OCRE"/>
    <property type="match status" value="1"/>
</dbReference>
<dbReference type="SMART" id="SM00443">
    <property type="entry name" value="G_patch"/>
    <property type="match status" value="1"/>
</dbReference>
<dbReference type="Pfam" id="PF01585">
    <property type="entry name" value="G-patch"/>
    <property type="match status" value="1"/>
</dbReference>
<name>A0A2P5DG29_PARAD</name>
<gene>
    <name evidence="6" type="ORF">PanWU01x14_066320</name>
</gene>
<dbReference type="GO" id="GO:0000398">
    <property type="term" value="P:mRNA splicing, via spliceosome"/>
    <property type="evidence" value="ECO:0007669"/>
    <property type="project" value="TreeGrafter"/>
</dbReference>